<dbReference type="InterPro" id="IPR036390">
    <property type="entry name" value="WH_DNA-bd_sf"/>
</dbReference>
<dbReference type="GO" id="GO:0003700">
    <property type="term" value="F:DNA-binding transcription factor activity"/>
    <property type="evidence" value="ECO:0007669"/>
    <property type="project" value="InterPro"/>
</dbReference>
<dbReference type="InterPro" id="IPR036388">
    <property type="entry name" value="WH-like_DNA-bd_sf"/>
</dbReference>
<keyword evidence="4" id="KW-0804">Transcription</keyword>
<dbReference type="PROSITE" id="PS50949">
    <property type="entry name" value="HTH_GNTR"/>
    <property type="match status" value="1"/>
</dbReference>
<name>A0A9W6UIK9_9ACTN</name>
<feature type="domain" description="HTH gntR-type" evidence="5">
    <location>
        <begin position="30"/>
        <end position="98"/>
    </location>
</feature>
<accession>A0A9W6UIK9</accession>
<evidence type="ECO:0000313" key="7">
    <source>
        <dbReference type="Proteomes" id="UP001165092"/>
    </source>
</evidence>
<keyword evidence="1" id="KW-0663">Pyridoxal phosphate</keyword>
<evidence type="ECO:0000259" key="5">
    <source>
        <dbReference type="PROSITE" id="PS50949"/>
    </source>
</evidence>
<dbReference type="Pfam" id="PF00392">
    <property type="entry name" value="GntR"/>
    <property type="match status" value="1"/>
</dbReference>
<dbReference type="InterPro" id="IPR051446">
    <property type="entry name" value="HTH_trans_reg/aminotransferase"/>
</dbReference>
<dbReference type="Gene3D" id="1.10.10.10">
    <property type="entry name" value="Winged helix-like DNA-binding domain superfamily/Winged helix DNA-binding domain"/>
    <property type="match status" value="1"/>
</dbReference>
<keyword evidence="7" id="KW-1185">Reference proteome</keyword>
<dbReference type="EMBL" id="BSQG01000003">
    <property type="protein sequence ID" value="GLU47807.1"/>
    <property type="molecule type" value="Genomic_DNA"/>
</dbReference>
<organism evidence="6 7">
    <name type="scientific">Nocardiopsis ansamitocini</name>
    <dbReference type="NCBI Taxonomy" id="1670832"/>
    <lineage>
        <taxon>Bacteria</taxon>
        <taxon>Bacillati</taxon>
        <taxon>Actinomycetota</taxon>
        <taxon>Actinomycetes</taxon>
        <taxon>Streptosporangiales</taxon>
        <taxon>Nocardiopsidaceae</taxon>
        <taxon>Nocardiopsis</taxon>
    </lineage>
</organism>
<sequence length="99" mass="10110">MVSGAPIAVSSPGGTDALTGRLKGWSAGPGALYRKLAAALARLVEEGSLAKGERLPSERVLATALGISRTTVVAAYNELRAAGVLDGRKGSGARVDRHR</sequence>
<evidence type="ECO:0000256" key="4">
    <source>
        <dbReference type="ARBA" id="ARBA00023163"/>
    </source>
</evidence>
<evidence type="ECO:0000313" key="6">
    <source>
        <dbReference type="EMBL" id="GLU47807.1"/>
    </source>
</evidence>
<dbReference type="PANTHER" id="PTHR46577:SF1">
    <property type="entry name" value="HTH-TYPE TRANSCRIPTIONAL REGULATORY PROTEIN GABR"/>
    <property type="match status" value="1"/>
</dbReference>
<gene>
    <name evidence="6" type="ORF">Nans01_21580</name>
</gene>
<evidence type="ECO:0000256" key="1">
    <source>
        <dbReference type="ARBA" id="ARBA00022898"/>
    </source>
</evidence>
<proteinExistence type="predicted"/>
<dbReference type="SUPFAM" id="SSF46785">
    <property type="entry name" value="Winged helix' DNA-binding domain"/>
    <property type="match status" value="1"/>
</dbReference>
<dbReference type="SMART" id="SM00345">
    <property type="entry name" value="HTH_GNTR"/>
    <property type="match status" value="1"/>
</dbReference>
<dbReference type="CDD" id="cd07377">
    <property type="entry name" value="WHTH_GntR"/>
    <property type="match status" value="1"/>
</dbReference>
<dbReference type="Proteomes" id="UP001165092">
    <property type="component" value="Unassembled WGS sequence"/>
</dbReference>
<keyword evidence="2" id="KW-0805">Transcription regulation</keyword>
<dbReference type="AlphaFoldDB" id="A0A9W6UIK9"/>
<evidence type="ECO:0000256" key="3">
    <source>
        <dbReference type="ARBA" id="ARBA00023125"/>
    </source>
</evidence>
<keyword evidence="3" id="KW-0238">DNA-binding</keyword>
<dbReference type="InterPro" id="IPR000524">
    <property type="entry name" value="Tscrpt_reg_HTH_GntR"/>
</dbReference>
<dbReference type="PANTHER" id="PTHR46577">
    <property type="entry name" value="HTH-TYPE TRANSCRIPTIONAL REGULATORY PROTEIN GABR"/>
    <property type="match status" value="1"/>
</dbReference>
<dbReference type="GO" id="GO:0003677">
    <property type="term" value="F:DNA binding"/>
    <property type="evidence" value="ECO:0007669"/>
    <property type="project" value="UniProtKB-KW"/>
</dbReference>
<comment type="caution">
    <text evidence="6">The sequence shown here is derived from an EMBL/GenBank/DDBJ whole genome shotgun (WGS) entry which is preliminary data.</text>
</comment>
<evidence type="ECO:0000256" key="2">
    <source>
        <dbReference type="ARBA" id="ARBA00023015"/>
    </source>
</evidence>
<dbReference type="PRINTS" id="PR00035">
    <property type="entry name" value="HTHGNTR"/>
</dbReference>
<protein>
    <recommendedName>
        <fullName evidence="5">HTH gntR-type domain-containing protein</fullName>
    </recommendedName>
</protein>
<reference evidence="6" key="1">
    <citation type="submission" date="2023-02" db="EMBL/GenBank/DDBJ databases">
        <title>Nocardiopsis ansamitocini NBRC 112285.</title>
        <authorList>
            <person name="Ichikawa N."/>
            <person name="Sato H."/>
            <person name="Tonouchi N."/>
        </authorList>
    </citation>
    <scope>NUCLEOTIDE SEQUENCE</scope>
    <source>
        <strain evidence="6">NBRC 112285</strain>
    </source>
</reference>